<keyword evidence="3" id="KW-1185">Reference proteome</keyword>
<dbReference type="RefSeq" id="XP_062773283.1">
    <property type="nucleotide sequence ID" value="XM_062917232.1"/>
</dbReference>
<dbReference type="EMBL" id="CP137305">
    <property type="protein sequence ID" value="WQF76059.1"/>
    <property type="molecule type" value="Genomic_DNA"/>
</dbReference>
<reference evidence="3" key="1">
    <citation type="journal article" date="2023" name="bioRxiv">
        <title>Complete genome of the Medicago anthracnose fungus, Colletotrichum destructivum, reveals a mini-chromosome-like region within a core chromosome.</title>
        <authorList>
            <person name="Lapalu N."/>
            <person name="Simon A."/>
            <person name="Lu A."/>
            <person name="Plaumann P.-L."/>
            <person name="Amselem J."/>
            <person name="Pigne S."/>
            <person name="Auger A."/>
            <person name="Koch C."/>
            <person name="Dallery J.-F."/>
            <person name="O'Connell R.J."/>
        </authorList>
    </citation>
    <scope>NUCLEOTIDE SEQUENCE [LARGE SCALE GENOMIC DNA]</scope>
    <source>
        <strain evidence="3">CBS 520.97</strain>
    </source>
</reference>
<dbReference type="GeneID" id="87937576"/>
<protein>
    <submittedName>
        <fullName evidence="2">Uncharacterized protein</fullName>
    </submittedName>
</protein>
<name>A0AAX4HZA8_9PEZI</name>
<accession>A0AAX4HZA8</accession>
<dbReference type="Proteomes" id="UP001322277">
    <property type="component" value="Chromosome 1"/>
</dbReference>
<feature type="compositionally biased region" description="Basic and acidic residues" evidence="1">
    <location>
        <begin position="1"/>
        <end position="10"/>
    </location>
</feature>
<evidence type="ECO:0000313" key="2">
    <source>
        <dbReference type="EMBL" id="WQF76059.1"/>
    </source>
</evidence>
<sequence>MVGFGGEHKRVSGPRSLHVSVSPMSFQDRRRAHRRTEDEDDHGTTEEDCNKNPKKYGYMTWVKHTKTASKEPLRIIVRK</sequence>
<feature type="compositionally biased region" description="Basic and acidic residues" evidence="1">
    <location>
        <begin position="42"/>
        <end position="51"/>
    </location>
</feature>
<proteinExistence type="predicted"/>
<evidence type="ECO:0000256" key="1">
    <source>
        <dbReference type="SAM" id="MobiDB-lite"/>
    </source>
</evidence>
<gene>
    <name evidence="2" type="ORF">CDEST_01073</name>
</gene>
<evidence type="ECO:0000313" key="3">
    <source>
        <dbReference type="Proteomes" id="UP001322277"/>
    </source>
</evidence>
<dbReference type="AlphaFoldDB" id="A0AAX4HZA8"/>
<feature type="region of interest" description="Disordered" evidence="1">
    <location>
        <begin position="1"/>
        <end position="54"/>
    </location>
</feature>
<dbReference type="KEGG" id="cdet:87937576"/>
<organism evidence="2 3">
    <name type="scientific">Colletotrichum destructivum</name>
    <dbReference type="NCBI Taxonomy" id="34406"/>
    <lineage>
        <taxon>Eukaryota</taxon>
        <taxon>Fungi</taxon>
        <taxon>Dikarya</taxon>
        <taxon>Ascomycota</taxon>
        <taxon>Pezizomycotina</taxon>
        <taxon>Sordariomycetes</taxon>
        <taxon>Hypocreomycetidae</taxon>
        <taxon>Glomerellales</taxon>
        <taxon>Glomerellaceae</taxon>
        <taxon>Colletotrichum</taxon>
        <taxon>Colletotrichum destructivum species complex</taxon>
    </lineage>
</organism>